<evidence type="ECO:0000256" key="5">
    <source>
        <dbReference type="ARBA" id="ARBA00022837"/>
    </source>
</evidence>
<evidence type="ECO:0000256" key="2">
    <source>
        <dbReference type="ARBA" id="ARBA00022479"/>
    </source>
</evidence>
<dbReference type="GO" id="GO:0007596">
    <property type="term" value="P:blood coagulation"/>
    <property type="evidence" value="ECO:0007669"/>
    <property type="project" value="Ensembl"/>
</dbReference>
<dbReference type="SUPFAM" id="SSF50494">
    <property type="entry name" value="Trypsin-like serine proteases"/>
    <property type="match status" value="1"/>
</dbReference>
<dbReference type="FunFam" id="4.10.740.10:FF:000001">
    <property type="entry name" value="vitamin K-dependent protein S"/>
    <property type="match status" value="1"/>
</dbReference>
<dbReference type="SMART" id="SM00179">
    <property type="entry name" value="EGF_CA"/>
    <property type="match status" value="2"/>
</dbReference>
<dbReference type="InterPro" id="IPR001254">
    <property type="entry name" value="Trypsin_dom"/>
</dbReference>
<accession>A0A8B9I645</accession>
<dbReference type="SUPFAM" id="SSF57630">
    <property type="entry name" value="GLA-domain"/>
    <property type="match status" value="1"/>
</dbReference>
<feature type="domain" description="Gla" evidence="11">
    <location>
        <begin position="86"/>
        <end position="132"/>
    </location>
</feature>
<dbReference type="PROSITE" id="PS50240">
    <property type="entry name" value="TRYPSIN_DOM"/>
    <property type="match status" value="1"/>
</dbReference>
<dbReference type="PANTHER" id="PTHR24278:SF20">
    <property type="entry name" value="VITAMIN K-DEPENDENT PROTEIN Z"/>
    <property type="match status" value="1"/>
</dbReference>
<dbReference type="Gene3D" id="4.10.740.10">
    <property type="entry name" value="Coagulation Factor IX"/>
    <property type="match status" value="1"/>
</dbReference>
<gene>
    <name evidence="12" type="primary">PROZ</name>
</gene>
<name>A0A8B9I645_9AVES</name>
<dbReference type="PRINTS" id="PR00001">
    <property type="entry name" value="GLABLOOD"/>
</dbReference>
<evidence type="ECO:0000259" key="9">
    <source>
        <dbReference type="PROSITE" id="PS50026"/>
    </source>
</evidence>
<evidence type="ECO:0000313" key="12">
    <source>
        <dbReference type="Ensembl" id="ENSABRP00000012218.1"/>
    </source>
</evidence>
<dbReference type="GeneTree" id="ENSGT00940000154505"/>
<keyword evidence="2" id="KW-0301">Gamma-carboxyglutamic acid</keyword>
<dbReference type="InterPro" id="IPR000742">
    <property type="entry name" value="EGF"/>
</dbReference>
<dbReference type="GO" id="GO:0005509">
    <property type="term" value="F:calcium ion binding"/>
    <property type="evidence" value="ECO:0007669"/>
    <property type="project" value="InterPro"/>
</dbReference>
<evidence type="ECO:0000256" key="8">
    <source>
        <dbReference type="PROSITE-ProRule" id="PRU00076"/>
    </source>
</evidence>
<dbReference type="AlphaFoldDB" id="A0A8B9I645"/>
<dbReference type="SMART" id="SM00020">
    <property type="entry name" value="Tryp_SPc"/>
    <property type="match status" value="1"/>
</dbReference>
<dbReference type="GO" id="GO:0005615">
    <property type="term" value="C:extracellular space"/>
    <property type="evidence" value="ECO:0007669"/>
    <property type="project" value="TreeGrafter"/>
</dbReference>
<dbReference type="PROSITE" id="PS50026">
    <property type="entry name" value="EGF_3"/>
    <property type="match status" value="1"/>
</dbReference>
<feature type="disulfide bond" evidence="8">
    <location>
        <begin position="151"/>
        <end position="160"/>
    </location>
</feature>
<dbReference type="Pfam" id="PF00089">
    <property type="entry name" value="Trypsin"/>
    <property type="match status" value="1"/>
</dbReference>
<evidence type="ECO:0000256" key="3">
    <source>
        <dbReference type="ARBA" id="ARBA00022525"/>
    </source>
</evidence>
<keyword evidence="13" id="KW-1185">Reference proteome</keyword>
<dbReference type="PROSITE" id="PS00022">
    <property type="entry name" value="EGF_1"/>
    <property type="match status" value="1"/>
</dbReference>
<evidence type="ECO:0000313" key="13">
    <source>
        <dbReference type="Proteomes" id="UP000694426"/>
    </source>
</evidence>
<evidence type="ECO:0000256" key="6">
    <source>
        <dbReference type="ARBA" id="ARBA00023157"/>
    </source>
</evidence>
<dbReference type="SMART" id="SM00181">
    <property type="entry name" value="EGF"/>
    <property type="match status" value="2"/>
</dbReference>
<dbReference type="PROSITE" id="PS50998">
    <property type="entry name" value="GLA_2"/>
    <property type="match status" value="1"/>
</dbReference>
<dbReference type="InterPro" id="IPR017857">
    <property type="entry name" value="Coagulation_fac-like_Gla_dom"/>
</dbReference>
<dbReference type="Gene3D" id="2.40.10.10">
    <property type="entry name" value="Trypsin-like serine proteases"/>
    <property type="match status" value="2"/>
</dbReference>
<dbReference type="Gene3D" id="2.10.25.10">
    <property type="entry name" value="Laminin"/>
    <property type="match status" value="2"/>
</dbReference>
<evidence type="ECO:0000259" key="11">
    <source>
        <dbReference type="PROSITE" id="PS50998"/>
    </source>
</evidence>
<dbReference type="SUPFAM" id="SSF57196">
    <property type="entry name" value="EGF/Laminin"/>
    <property type="match status" value="1"/>
</dbReference>
<protein>
    <submittedName>
        <fullName evidence="12">Protein Z, vitamin K dependent plasma glycoprotein</fullName>
    </submittedName>
</protein>
<dbReference type="InterPro" id="IPR000294">
    <property type="entry name" value="GLA_domain"/>
</dbReference>
<dbReference type="InterPro" id="IPR035972">
    <property type="entry name" value="GLA-like_dom_SF"/>
</dbReference>
<evidence type="ECO:0000256" key="1">
    <source>
        <dbReference type="ARBA" id="ARBA00004613"/>
    </source>
</evidence>
<dbReference type="InterPro" id="IPR000152">
    <property type="entry name" value="EGF-type_Asp/Asn_hydroxyl_site"/>
</dbReference>
<evidence type="ECO:0000256" key="4">
    <source>
        <dbReference type="ARBA" id="ARBA00022536"/>
    </source>
</evidence>
<organism evidence="12 13">
    <name type="scientific">Anser brachyrhynchus</name>
    <name type="common">Pink-footed goose</name>
    <dbReference type="NCBI Taxonomy" id="132585"/>
    <lineage>
        <taxon>Eukaryota</taxon>
        <taxon>Metazoa</taxon>
        <taxon>Chordata</taxon>
        <taxon>Craniata</taxon>
        <taxon>Vertebrata</taxon>
        <taxon>Euteleostomi</taxon>
        <taxon>Archelosauria</taxon>
        <taxon>Archosauria</taxon>
        <taxon>Dinosauria</taxon>
        <taxon>Saurischia</taxon>
        <taxon>Theropoda</taxon>
        <taxon>Coelurosauria</taxon>
        <taxon>Aves</taxon>
        <taxon>Neognathae</taxon>
        <taxon>Galloanserae</taxon>
        <taxon>Anseriformes</taxon>
        <taxon>Anatidae</taxon>
        <taxon>Anserinae</taxon>
        <taxon>Anser</taxon>
    </lineage>
</organism>
<dbReference type="GO" id="GO:0004252">
    <property type="term" value="F:serine-type endopeptidase activity"/>
    <property type="evidence" value="ECO:0007669"/>
    <property type="project" value="InterPro"/>
</dbReference>
<dbReference type="FunFam" id="2.10.25.10:FF:000480">
    <property type="entry name" value="Protein Z, vitamin K-dependent plasma glycoprotein"/>
    <property type="match status" value="1"/>
</dbReference>
<dbReference type="InterPro" id="IPR043504">
    <property type="entry name" value="Peptidase_S1_PA_chymotrypsin"/>
</dbReference>
<keyword evidence="4 8" id="KW-0245">EGF-like domain</keyword>
<dbReference type="PANTHER" id="PTHR24278">
    <property type="entry name" value="COAGULATION FACTOR"/>
    <property type="match status" value="1"/>
</dbReference>
<evidence type="ECO:0000256" key="7">
    <source>
        <dbReference type="ARBA" id="ARBA00023180"/>
    </source>
</evidence>
<dbReference type="SMART" id="SM00069">
    <property type="entry name" value="GLA"/>
    <property type="match status" value="1"/>
</dbReference>
<dbReference type="Pfam" id="PF00008">
    <property type="entry name" value="EGF"/>
    <property type="match status" value="1"/>
</dbReference>
<dbReference type="InterPro" id="IPR012224">
    <property type="entry name" value="Pept_S1A_FX"/>
</dbReference>
<reference evidence="12" key="1">
    <citation type="submission" date="2025-08" db="UniProtKB">
        <authorList>
            <consortium name="Ensembl"/>
        </authorList>
    </citation>
    <scope>IDENTIFICATION</scope>
</reference>
<keyword evidence="7" id="KW-0325">Glycoprotein</keyword>
<keyword evidence="3" id="KW-0964">Secreted</keyword>
<keyword evidence="5" id="KW-0106">Calcium</keyword>
<dbReference type="Ensembl" id="ENSABRT00000017517.1">
    <property type="protein sequence ID" value="ENSABRP00000012218.1"/>
    <property type="gene ID" value="ENSABRG00000010965.1"/>
</dbReference>
<dbReference type="PROSITE" id="PS01186">
    <property type="entry name" value="EGF_2"/>
    <property type="match status" value="2"/>
</dbReference>
<dbReference type="CDD" id="cd00054">
    <property type="entry name" value="EGF_CA"/>
    <property type="match status" value="1"/>
</dbReference>
<feature type="domain" description="Peptidase S1" evidence="10">
    <location>
        <begin position="204"/>
        <end position="434"/>
    </location>
</feature>
<feature type="domain" description="EGF-like" evidence="9">
    <location>
        <begin position="125"/>
        <end position="161"/>
    </location>
</feature>
<dbReference type="PROSITE" id="PS00010">
    <property type="entry name" value="ASX_HYDROXYL"/>
    <property type="match status" value="1"/>
</dbReference>
<reference evidence="12" key="2">
    <citation type="submission" date="2025-09" db="UniProtKB">
        <authorList>
            <consortium name="Ensembl"/>
        </authorList>
    </citation>
    <scope>IDENTIFICATION</scope>
</reference>
<comment type="caution">
    <text evidence="8">Lacks conserved residue(s) required for the propagation of feature annotation.</text>
</comment>
<dbReference type="Proteomes" id="UP000694426">
    <property type="component" value="Unplaced"/>
</dbReference>
<sequence>MQAGLPLAAEGNNGRLLLDNVVSSLCPFHSHRGDRYGLRFVAPLILICAPVLETSLSTYVSILSCDVSVFISADDANEVIKRHRRASSLLLEEVLQGSLERECLEERCTQEEAREVFENDEMLVSGQRCSSNPCQNDGVCEDSIRGYTCTCTEGYEGEDCAFAKNECRHQGKEGCHHFCYPGTNSYRCSCADGYELGKDKKQCIALGRCEHGSRKHDKHFPWQVLLLNSEGKGFCGGVLLKSNFVLTTAECALLHKQRTCHCFTGHNRTRGTERIMQVHEKHIHIRYDDDTGENNIALLQLHEPVECNNHQLPVCIPERDFAEHILIPKLAGTVSGWKREGDEVQGDELQVSYLPTEDCEQILNVSLTNRQFCGHIQAVTDKRLTGGSFMATEYKGTWFLTGILGPWPLEDADRKTFLFTNTARYMIWLKHKMK</sequence>
<dbReference type="PIRSF" id="PIRSF001143">
    <property type="entry name" value="Factor_X"/>
    <property type="match status" value="1"/>
</dbReference>
<dbReference type="Pfam" id="PF00594">
    <property type="entry name" value="Gla"/>
    <property type="match status" value="1"/>
</dbReference>
<evidence type="ECO:0000259" key="10">
    <source>
        <dbReference type="PROSITE" id="PS50240"/>
    </source>
</evidence>
<dbReference type="InterPro" id="IPR050442">
    <property type="entry name" value="Peptidase_S1_coag_factors"/>
</dbReference>
<dbReference type="InterPro" id="IPR009003">
    <property type="entry name" value="Peptidase_S1_PA"/>
</dbReference>
<dbReference type="FunFam" id="2.10.25.10:FF:000162">
    <property type="entry name" value="Coagulation factor X (Predicted)"/>
    <property type="match status" value="1"/>
</dbReference>
<comment type="subcellular location">
    <subcellularLocation>
        <location evidence="1">Secreted</location>
    </subcellularLocation>
</comment>
<dbReference type="GO" id="GO:0006508">
    <property type="term" value="P:proteolysis"/>
    <property type="evidence" value="ECO:0007669"/>
    <property type="project" value="InterPro"/>
</dbReference>
<keyword evidence="6 8" id="KW-1015">Disulfide bond</keyword>
<proteinExistence type="predicted"/>
<dbReference type="InterPro" id="IPR001881">
    <property type="entry name" value="EGF-like_Ca-bd_dom"/>
</dbReference>